<dbReference type="AlphaFoldDB" id="M2SJU1"/>
<evidence type="ECO:0000256" key="2">
    <source>
        <dbReference type="ARBA" id="ARBA00011534"/>
    </source>
</evidence>
<dbReference type="Proteomes" id="UP000016936">
    <property type="component" value="Unassembled WGS sequence"/>
</dbReference>
<evidence type="ECO:0000256" key="4">
    <source>
        <dbReference type="ARBA" id="ARBA00013948"/>
    </source>
</evidence>
<dbReference type="PROSITE" id="PS00109">
    <property type="entry name" value="PROTEIN_KINASE_TYR"/>
    <property type="match status" value="1"/>
</dbReference>
<evidence type="ECO:0000256" key="3">
    <source>
        <dbReference type="ARBA" id="ARBA00012513"/>
    </source>
</evidence>
<protein>
    <recommendedName>
        <fullName evidence="5">EKC/KEOPS complex subunit BUD32</fullName>
        <ecNumber evidence="3">2.7.11.1</ecNumber>
    </recommendedName>
    <alternativeName>
        <fullName evidence="10 11">Atypical Serine/threonine protein kinase BUD32</fullName>
    </alternativeName>
    <alternativeName>
        <fullName evidence="4">EKC/KEOPS complex subunit bud32</fullName>
    </alternativeName>
</protein>
<dbReference type="PANTHER" id="PTHR44329">
    <property type="entry name" value="SERINE/THREONINE-PROTEIN KINASE TNNI3K-RELATED"/>
    <property type="match status" value="1"/>
</dbReference>
<reference evidence="15 16" key="1">
    <citation type="journal article" date="2012" name="PLoS Pathog.">
        <title>Diverse lifestyles and strategies of plant pathogenesis encoded in the genomes of eighteen Dothideomycetes fungi.</title>
        <authorList>
            <person name="Ohm R.A."/>
            <person name="Feau N."/>
            <person name="Henrissat B."/>
            <person name="Schoch C.L."/>
            <person name="Horwitz B.A."/>
            <person name="Barry K.W."/>
            <person name="Condon B.J."/>
            <person name="Copeland A.C."/>
            <person name="Dhillon B."/>
            <person name="Glaser F."/>
            <person name="Hesse C.N."/>
            <person name="Kosti I."/>
            <person name="LaButti K."/>
            <person name="Lindquist E.A."/>
            <person name="Lucas S."/>
            <person name="Salamov A.A."/>
            <person name="Bradshaw R.E."/>
            <person name="Ciuffetti L."/>
            <person name="Hamelin R.C."/>
            <person name="Kema G.H.J."/>
            <person name="Lawrence C."/>
            <person name="Scott J.A."/>
            <person name="Spatafora J.W."/>
            <person name="Turgeon B.G."/>
            <person name="de Wit P.J.G.M."/>
            <person name="Zhong S."/>
            <person name="Goodwin S.B."/>
            <person name="Grigoriev I.V."/>
        </authorList>
    </citation>
    <scope>NUCLEOTIDE SEQUENCE [LARGE SCALE GENOMIC DNA]</scope>
    <source>
        <strain evidence="16">C5 / ATCC 48332 / race O</strain>
    </source>
</reference>
<evidence type="ECO:0000256" key="10">
    <source>
        <dbReference type="ARBA" id="ARBA00030980"/>
    </source>
</evidence>
<dbReference type="InterPro" id="IPR051681">
    <property type="entry name" value="Ser/Thr_Kinases-Pseudokinases"/>
</dbReference>
<comment type="catalytic activity">
    <reaction evidence="12">
        <text>L-threonyl-[protein] + ATP = O-phospho-L-threonyl-[protein] + ADP + H(+)</text>
        <dbReference type="Rhea" id="RHEA:46608"/>
        <dbReference type="Rhea" id="RHEA-COMP:11060"/>
        <dbReference type="Rhea" id="RHEA-COMP:11605"/>
        <dbReference type="ChEBI" id="CHEBI:15378"/>
        <dbReference type="ChEBI" id="CHEBI:30013"/>
        <dbReference type="ChEBI" id="CHEBI:30616"/>
        <dbReference type="ChEBI" id="CHEBI:61977"/>
        <dbReference type="ChEBI" id="CHEBI:456216"/>
        <dbReference type="EC" id="2.7.11.1"/>
    </reaction>
</comment>
<evidence type="ECO:0000256" key="11">
    <source>
        <dbReference type="ARBA" id="ARBA00033194"/>
    </source>
</evidence>
<dbReference type="PANTHER" id="PTHR44329:SF288">
    <property type="entry name" value="MITOGEN-ACTIVATED PROTEIN KINASE KINASE KINASE 20"/>
    <property type="match status" value="1"/>
</dbReference>
<comment type="function">
    <text evidence="1">Component of the EKC/KEOPS complex that is required for the formation of a threonylcarbamoyl group on adenosine at position 37 (t(6)A37) in tRNAs that read codons beginning with adenine. The complex is probably involved in the transfer of the threonylcarbamoyl moiety of threonylcarbamoyl-AMP (TC-AMP) to the N6 group of A37. BUD32 has ATPase activity in the context of the EKC/KEOPS complex and likely plays a supporting role to the catalytic subunit KAE1. The EKC/KEOPS complex also promotes both telomere uncapping and telomere elongation. The complex is required for efficient recruitment of transcriptional coactivators.</text>
</comment>
<evidence type="ECO:0000259" key="14">
    <source>
        <dbReference type="PROSITE" id="PS50011"/>
    </source>
</evidence>
<dbReference type="SUPFAM" id="SSF56112">
    <property type="entry name" value="Protein kinase-like (PK-like)"/>
    <property type="match status" value="1"/>
</dbReference>
<dbReference type="eggNOG" id="KOG0198">
    <property type="taxonomic scope" value="Eukaryota"/>
</dbReference>
<dbReference type="Gene3D" id="1.10.510.10">
    <property type="entry name" value="Transferase(Phosphotransferase) domain 1"/>
    <property type="match status" value="1"/>
</dbReference>
<proteinExistence type="predicted"/>
<comment type="catalytic activity">
    <reaction evidence="13">
        <text>L-seryl-[protein] + ATP = O-phospho-L-seryl-[protein] + ADP + H(+)</text>
        <dbReference type="Rhea" id="RHEA:17989"/>
        <dbReference type="Rhea" id="RHEA-COMP:9863"/>
        <dbReference type="Rhea" id="RHEA-COMP:11604"/>
        <dbReference type="ChEBI" id="CHEBI:15378"/>
        <dbReference type="ChEBI" id="CHEBI:29999"/>
        <dbReference type="ChEBI" id="CHEBI:30616"/>
        <dbReference type="ChEBI" id="CHEBI:83421"/>
        <dbReference type="ChEBI" id="CHEBI:456216"/>
        <dbReference type="EC" id="2.7.11.1"/>
    </reaction>
</comment>
<dbReference type="InterPro" id="IPR008266">
    <property type="entry name" value="Tyr_kinase_AS"/>
</dbReference>
<evidence type="ECO:0000256" key="9">
    <source>
        <dbReference type="ARBA" id="ARBA00022840"/>
    </source>
</evidence>
<keyword evidence="16" id="KW-1185">Reference proteome</keyword>
<reference evidence="16" key="2">
    <citation type="journal article" date="2013" name="PLoS Genet.">
        <title>Comparative genome structure, secondary metabolite, and effector coding capacity across Cochliobolus pathogens.</title>
        <authorList>
            <person name="Condon B.J."/>
            <person name="Leng Y."/>
            <person name="Wu D."/>
            <person name="Bushley K.E."/>
            <person name="Ohm R.A."/>
            <person name="Otillar R."/>
            <person name="Martin J."/>
            <person name="Schackwitz W."/>
            <person name="Grimwood J."/>
            <person name="MohdZainudin N."/>
            <person name="Xue C."/>
            <person name="Wang R."/>
            <person name="Manning V.A."/>
            <person name="Dhillon B."/>
            <person name="Tu Z.J."/>
            <person name="Steffenson B.J."/>
            <person name="Salamov A."/>
            <person name="Sun H."/>
            <person name="Lowry S."/>
            <person name="LaButti K."/>
            <person name="Han J."/>
            <person name="Copeland A."/>
            <person name="Lindquist E."/>
            <person name="Barry K."/>
            <person name="Schmutz J."/>
            <person name="Baker S.E."/>
            <person name="Ciuffetti L.M."/>
            <person name="Grigoriev I.V."/>
            <person name="Zhong S."/>
            <person name="Turgeon B.G."/>
        </authorList>
    </citation>
    <scope>NUCLEOTIDE SEQUENCE [LARGE SCALE GENOMIC DNA]</scope>
    <source>
        <strain evidence="16">C5 / ATCC 48332 / race O</strain>
    </source>
</reference>
<evidence type="ECO:0000256" key="13">
    <source>
        <dbReference type="ARBA" id="ARBA00048679"/>
    </source>
</evidence>
<keyword evidence="8" id="KW-0418">Kinase</keyword>
<dbReference type="STRING" id="701091.M2SJU1"/>
<keyword evidence="9" id="KW-0067">ATP-binding</keyword>
<evidence type="ECO:0000313" key="15">
    <source>
        <dbReference type="EMBL" id="EMD85605.1"/>
    </source>
</evidence>
<evidence type="ECO:0000256" key="1">
    <source>
        <dbReference type="ARBA" id="ARBA00003747"/>
    </source>
</evidence>
<sequence length="471" mass="53545">MKRFGVEDRIPLLPLHYCVSQNTSLASSSYTTVSTTSPLILDMADLIQFPRGFGQQDIIGWGTTGLVCLDAADKTVIKTPHDDENRRRVQVEQAIYERFDQRGGHSGLLRYHGPYDSGIRLEFAPNWNLSSFLRKHPEIGTEQRLRWARQVTDALCFVHAANVIHGDLTLDNVLLTENLDIKLADFGGSSLDGSDLLVSVHASHRYPGPLLSTHADIFSLGSVYYTIMTGTFPYQDLSDEDIAALFKQGRFPETKTYGPFGAIIMKCWQVEYQSVMDLYKDIEGMNVIYMHELILIVHRIQPGQVDFYNQHNKFFSATVFSPTLYNWDCCDCIGFKPQGSDLGLRQTSRTWPWPLGRSKLNRQSIQTFRKTCRFTAIECSTFMFITVAVTVFSRCDDVFYWCCAVVECGFVFDICAFWHSSMKLIITVNRFTRKTYVVLLRIGMSLLDSESLDGDGNVCFAMELILMKQIV</sequence>
<dbReference type="EMBL" id="KB445587">
    <property type="protein sequence ID" value="EMD85605.1"/>
    <property type="molecule type" value="Genomic_DNA"/>
</dbReference>
<evidence type="ECO:0000256" key="6">
    <source>
        <dbReference type="ARBA" id="ARBA00022679"/>
    </source>
</evidence>
<feature type="domain" description="Protein kinase" evidence="14">
    <location>
        <begin position="53"/>
        <end position="294"/>
    </location>
</feature>
<keyword evidence="7" id="KW-0547">Nucleotide-binding</keyword>
<dbReference type="PROSITE" id="PS50011">
    <property type="entry name" value="PROTEIN_KINASE_DOM"/>
    <property type="match status" value="1"/>
</dbReference>
<dbReference type="OrthoDB" id="1668230at2759"/>
<keyword evidence="6" id="KW-0808">Transferase</keyword>
<evidence type="ECO:0000256" key="7">
    <source>
        <dbReference type="ARBA" id="ARBA00022741"/>
    </source>
</evidence>
<name>M2SJU1_COCH5</name>
<dbReference type="HOGENOM" id="CLU_580019_0_0_1"/>
<dbReference type="GO" id="GO:0004674">
    <property type="term" value="F:protein serine/threonine kinase activity"/>
    <property type="evidence" value="ECO:0007669"/>
    <property type="project" value="UniProtKB-EC"/>
</dbReference>
<evidence type="ECO:0000313" key="16">
    <source>
        <dbReference type="Proteomes" id="UP000016936"/>
    </source>
</evidence>
<accession>M2SJU1</accession>
<dbReference type="InterPro" id="IPR011009">
    <property type="entry name" value="Kinase-like_dom_sf"/>
</dbReference>
<gene>
    <name evidence="15" type="ORF">COCHEDRAFT_1207640</name>
</gene>
<dbReference type="Pfam" id="PF00069">
    <property type="entry name" value="Pkinase"/>
    <property type="match status" value="1"/>
</dbReference>
<dbReference type="EC" id="2.7.11.1" evidence="3"/>
<organism evidence="15 16">
    <name type="scientific">Cochliobolus heterostrophus (strain C5 / ATCC 48332 / race O)</name>
    <name type="common">Southern corn leaf blight fungus</name>
    <name type="synonym">Bipolaris maydis</name>
    <dbReference type="NCBI Taxonomy" id="701091"/>
    <lineage>
        <taxon>Eukaryota</taxon>
        <taxon>Fungi</taxon>
        <taxon>Dikarya</taxon>
        <taxon>Ascomycota</taxon>
        <taxon>Pezizomycotina</taxon>
        <taxon>Dothideomycetes</taxon>
        <taxon>Pleosporomycetidae</taxon>
        <taxon>Pleosporales</taxon>
        <taxon>Pleosporineae</taxon>
        <taxon>Pleosporaceae</taxon>
        <taxon>Bipolaris</taxon>
    </lineage>
</organism>
<comment type="subunit">
    <text evidence="2">Component of the EKC/KEOPS complex composed of at least BUD32, CGI121, GON7, KAE1 and PCC1; the whole complex dimerizes.</text>
</comment>
<evidence type="ECO:0000256" key="8">
    <source>
        <dbReference type="ARBA" id="ARBA00022777"/>
    </source>
</evidence>
<dbReference type="GO" id="GO:0005524">
    <property type="term" value="F:ATP binding"/>
    <property type="evidence" value="ECO:0007669"/>
    <property type="project" value="UniProtKB-KW"/>
</dbReference>
<evidence type="ECO:0000256" key="5">
    <source>
        <dbReference type="ARBA" id="ARBA00019973"/>
    </source>
</evidence>
<evidence type="ECO:0000256" key="12">
    <source>
        <dbReference type="ARBA" id="ARBA00047899"/>
    </source>
</evidence>
<dbReference type="InterPro" id="IPR000719">
    <property type="entry name" value="Prot_kinase_dom"/>
</dbReference>